<evidence type="ECO:0000313" key="3">
    <source>
        <dbReference type="Proteomes" id="UP001276150"/>
    </source>
</evidence>
<comment type="caution">
    <text evidence="2">The sequence shown here is derived from an EMBL/GenBank/DDBJ whole genome shotgun (WGS) entry which is preliminary data.</text>
</comment>
<feature type="signal peptide" evidence="1">
    <location>
        <begin position="1"/>
        <end position="39"/>
    </location>
</feature>
<dbReference type="Proteomes" id="UP001276150">
    <property type="component" value="Unassembled WGS sequence"/>
</dbReference>
<dbReference type="EMBL" id="JAPMIV010000006">
    <property type="protein sequence ID" value="MDV6374058.1"/>
    <property type="molecule type" value="Genomic_DNA"/>
</dbReference>
<accession>A0ABU4DNQ1</accession>
<keyword evidence="3" id="KW-1185">Reference proteome</keyword>
<keyword evidence="1" id="KW-0732">Signal</keyword>
<sequence length="273" mass="27351">MSSYPEMTCPTPVSTPRRGAARTLLLTSLGALTLGLASAQTAAPAKPAPTTPRPAATSSATTQAASAIAVEISAAIKGQIITCPATLKLSPRAVCLYTQSGAASLRPVIAGKFSGRTVGAWTTTAKTSTLLLSERAGGPLGAYVLLSALNDKETLVAVDAAQVRPATPAGVVKGQPYVLGRDLVGVVNVVSQGAGVFRLSTAEGQSLTVTVGRVNAQATGGTVVLPQVPATDGKNLIFPLDGLRSLGCTTTPAGSNLTVSCGSDSVGLKPIVF</sequence>
<feature type="chain" id="PRO_5046905025" evidence="1">
    <location>
        <begin position="40"/>
        <end position="273"/>
    </location>
</feature>
<proteinExistence type="predicted"/>
<reference evidence="2 3" key="1">
    <citation type="submission" date="2022-11" db="EMBL/GenBank/DDBJ databases">
        <title>Deinococcus ZS9-10, Low Temperature and Draught-tolerating, UV-resistant Bacteria from Continental Antarctica.</title>
        <authorList>
            <person name="Cheng L."/>
        </authorList>
    </citation>
    <scope>NUCLEOTIDE SEQUENCE [LARGE SCALE GENOMIC DNA]</scope>
    <source>
        <strain evidence="2 3">ZS9-10</strain>
    </source>
</reference>
<dbReference type="RefSeq" id="WP_317639373.1">
    <property type="nucleotide sequence ID" value="NZ_JAPMIV010000006.1"/>
</dbReference>
<evidence type="ECO:0000313" key="2">
    <source>
        <dbReference type="EMBL" id="MDV6374058.1"/>
    </source>
</evidence>
<protein>
    <submittedName>
        <fullName evidence="2">Uncharacterized protein</fullName>
    </submittedName>
</protein>
<gene>
    <name evidence="2" type="ORF">ORD21_05520</name>
</gene>
<evidence type="ECO:0000256" key="1">
    <source>
        <dbReference type="SAM" id="SignalP"/>
    </source>
</evidence>
<organism evidence="2 3">
    <name type="scientific">Deinococcus arenicola</name>
    <dbReference type="NCBI Taxonomy" id="2994950"/>
    <lineage>
        <taxon>Bacteria</taxon>
        <taxon>Thermotogati</taxon>
        <taxon>Deinococcota</taxon>
        <taxon>Deinococci</taxon>
        <taxon>Deinococcales</taxon>
        <taxon>Deinococcaceae</taxon>
        <taxon>Deinococcus</taxon>
    </lineage>
</organism>
<name>A0ABU4DNQ1_9DEIO</name>